<accession>A0ABN3JQZ6</accession>
<proteinExistence type="predicted"/>
<comment type="caution">
    <text evidence="2">The sequence shown here is derived from an EMBL/GenBank/DDBJ whole genome shotgun (WGS) entry which is preliminary data.</text>
</comment>
<keyword evidence="3" id="KW-1185">Reference proteome</keyword>
<feature type="compositionally biased region" description="Basic and acidic residues" evidence="1">
    <location>
        <begin position="270"/>
        <end position="285"/>
    </location>
</feature>
<feature type="compositionally biased region" description="Pro residues" evidence="1">
    <location>
        <begin position="174"/>
        <end position="194"/>
    </location>
</feature>
<gene>
    <name evidence="2" type="ORF">GCM10010421_25950</name>
</gene>
<feature type="region of interest" description="Disordered" evidence="1">
    <location>
        <begin position="1"/>
        <end position="296"/>
    </location>
</feature>
<reference evidence="2 3" key="1">
    <citation type="journal article" date="2019" name="Int. J. Syst. Evol. Microbiol.">
        <title>The Global Catalogue of Microorganisms (GCM) 10K type strain sequencing project: providing services to taxonomists for standard genome sequencing and annotation.</title>
        <authorList>
            <consortium name="The Broad Institute Genomics Platform"/>
            <consortium name="The Broad Institute Genome Sequencing Center for Infectious Disease"/>
            <person name="Wu L."/>
            <person name="Ma J."/>
        </authorList>
    </citation>
    <scope>NUCLEOTIDE SEQUENCE [LARGE SCALE GENOMIC DNA]</scope>
    <source>
        <strain evidence="2 3">JCM 6922</strain>
    </source>
</reference>
<organism evidence="2 3">
    <name type="scientific">Streptomyces glaucus</name>
    <dbReference type="NCBI Taxonomy" id="284029"/>
    <lineage>
        <taxon>Bacteria</taxon>
        <taxon>Bacillati</taxon>
        <taxon>Actinomycetota</taxon>
        <taxon>Actinomycetes</taxon>
        <taxon>Kitasatosporales</taxon>
        <taxon>Streptomycetaceae</taxon>
        <taxon>Streptomyces</taxon>
    </lineage>
</organism>
<sequence>MTAPAPAVAPVTVPASAQDARPSTGSTAGKPAGAPAGDRVPAAEQDSGSGPRTAPGRQRTSSGGLLRPVVEGVVPSVDARVVRPAGGLVRTVTEGLAERIPELSPGPSAELPRLPGPPTLPGTPGSPGVPDLPGEPSVPALPDVPGAPELPELPDVPAAPAVPGHPLPTLVTPAPQPGSPAPQPGSPAPQPASPAVPSAGDGHTPDRRGGAVAGTDVHGPRADVVPEASAHGGAHRQRAASPSDHVPVHRAPAGEPDGALGNRSAADSGTSRHGDVQAVTPDHRAAPRFVPGTTVSADAAGIQDRYRDVPVSPA</sequence>
<evidence type="ECO:0000256" key="1">
    <source>
        <dbReference type="SAM" id="MobiDB-lite"/>
    </source>
</evidence>
<feature type="compositionally biased region" description="Low complexity" evidence="1">
    <location>
        <begin position="1"/>
        <end position="15"/>
    </location>
</feature>
<evidence type="ECO:0000313" key="3">
    <source>
        <dbReference type="Proteomes" id="UP001500460"/>
    </source>
</evidence>
<name>A0ABN3JQZ6_9ACTN</name>
<dbReference type="Proteomes" id="UP001500460">
    <property type="component" value="Unassembled WGS sequence"/>
</dbReference>
<dbReference type="EMBL" id="BAAATK010000013">
    <property type="protein sequence ID" value="GAA2435280.1"/>
    <property type="molecule type" value="Genomic_DNA"/>
</dbReference>
<evidence type="ECO:0000313" key="2">
    <source>
        <dbReference type="EMBL" id="GAA2435280.1"/>
    </source>
</evidence>
<protein>
    <submittedName>
        <fullName evidence="2">Uncharacterized protein</fullName>
    </submittedName>
</protein>